<evidence type="ECO:0000313" key="3">
    <source>
        <dbReference type="Proteomes" id="UP000295281"/>
    </source>
</evidence>
<sequence>MTTMSDLAERHRRLYSAAARMMWSQGDPVWRGDRWPEERARTWRALEKALLDVPTGSTPSAGPVDPAFHLASGRAGAGGGIPFDAAVRGWEARLDADPGPSAPVGGGAAVVEAVWQTTVTELLDELAARLAPGRPGCVVTQDAADLAGAVGEMAAALRAPFGDRAEPPVGSAAPLPEGGPEAGRPVAEGDHDRLSQAARAAARAMPSRAEAEREADFSVRVAACDAAADLERIVGGEAAPGWRERYPDVEPDRHLVWGYRWSGGAGRPLSFVERAAELRADLAGRPAPRAAAPDDPVLQDPPPDGSLVAVSRAAALVGAELLDELAARLAPGASTGTIHFTAYPVHLFLKGRFRRALTAG</sequence>
<evidence type="ECO:0000256" key="1">
    <source>
        <dbReference type="SAM" id="MobiDB-lite"/>
    </source>
</evidence>
<dbReference type="Proteomes" id="UP000295281">
    <property type="component" value="Unassembled WGS sequence"/>
</dbReference>
<dbReference type="RefSeq" id="WP_133739591.1">
    <property type="nucleotide sequence ID" value="NZ_SNYN01000001.1"/>
</dbReference>
<keyword evidence="3" id="KW-1185">Reference proteome</keyword>
<gene>
    <name evidence="2" type="ORF">EV190_101318</name>
</gene>
<evidence type="ECO:0000313" key="2">
    <source>
        <dbReference type="EMBL" id="TDQ54997.1"/>
    </source>
</evidence>
<organism evidence="2 3">
    <name type="scientific">Actinorugispora endophytica</name>
    <dbReference type="NCBI Taxonomy" id="1605990"/>
    <lineage>
        <taxon>Bacteria</taxon>
        <taxon>Bacillati</taxon>
        <taxon>Actinomycetota</taxon>
        <taxon>Actinomycetes</taxon>
        <taxon>Streptosporangiales</taxon>
        <taxon>Nocardiopsidaceae</taxon>
        <taxon>Actinorugispora</taxon>
    </lineage>
</organism>
<proteinExistence type="predicted"/>
<reference evidence="2 3" key="1">
    <citation type="submission" date="2019-03" db="EMBL/GenBank/DDBJ databases">
        <title>Genomic Encyclopedia of Type Strains, Phase IV (KMG-IV): sequencing the most valuable type-strain genomes for metagenomic binning, comparative biology and taxonomic classification.</title>
        <authorList>
            <person name="Goeker M."/>
        </authorList>
    </citation>
    <scope>NUCLEOTIDE SEQUENCE [LARGE SCALE GENOMIC DNA]</scope>
    <source>
        <strain evidence="2 3">DSM 46770</strain>
    </source>
</reference>
<accession>A0A4R6VDC7</accession>
<feature type="region of interest" description="Disordered" evidence="1">
    <location>
        <begin position="162"/>
        <end position="192"/>
    </location>
</feature>
<dbReference type="AlphaFoldDB" id="A0A4R6VDC7"/>
<dbReference type="EMBL" id="SNYN01000001">
    <property type="protein sequence ID" value="TDQ54997.1"/>
    <property type="molecule type" value="Genomic_DNA"/>
</dbReference>
<name>A0A4R6VDC7_9ACTN</name>
<dbReference type="OrthoDB" id="3419709at2"/>
<comment type="caution">
    <text evidence="2">The sequence shown here is derived from an EMBL/GenBank/DDBJ whole genome shotgun (WGS) entry which is preliminary data.</text>
</comment>
<protein>
    <submittedName>
        <fullName evidence="2">Uncharacterized protein</fullName>
    </submittedName>
</protein>